<evidence type="ECO:0000313" key="2">
    <source>
        <dbReference type="EMBL" id="SUZ69130.1"/>
    </source>
</evidence>
<proteinExistence type="predicted"/>
<name>A0A381PQE2_9ZZZZ</name>
<sequence length="68" mass="7329">MGVGQEKSGHTEVITPQPPTPINRAGAPGTARTTDPARPAKCLADPKETQSKTIGFRDLNSITMKWRN</sequence>
<accession>A0A381PQE2</accession>
<reference evidence="2" key="1">
    <citation type="submission" date="2018-05" db="EMBL/GenBank/DDBJ databases">
        <authorList>
            <person name="Lanie J.A."/>
            <person name="Ng W.-L."/>
            <person name="Kazmierczak K.M."/>
            <person name="Andrzejewski T.M."/>
            <person name="Davidsen T.M."/>
            <person name="Wayne K.J."/>
            <person name="Tettelin H."/>
            <person name="Glass J.I."/>
            <person name="Rusch D."/>
            <person name="Podicherti R."/>
            <person name="Tsui H.-C.T."/>
            <person name="Winkler M.E."/>
        </authorList>
    </citation>
    <scope>NUCLEOTIDE SEQUENCE</scope>
</reference>
<feature type="region of interest" description="Disordered" evidence="1">
    <location>
        <begin position="1"/>
        <end position="49"/>
    </location>
</feature>
<dbReference type="AlphaFoldDB" id="A0A381PQE2"/>
<protein>
    <submittedName>
        <fullName evidence="2">Uncharacterized protein</fullName>
    </submittedName>
</protein>
<gene>
    <name evidence="2" type="ORF">METZ01_LOCUS21984</name>
</gene>
<dbReference type="EMBL" id="UINC01001052">
    <property type="protein sequence ID" value="SUZ69130.1"/>
    <property type="molecule type" value="Genomic_DNA"/>
</dbReference>
<organism evidence="2">
    <name type="scientific">marine metagenome</name>
    <dbReference type="NCBI Taxonomy" id="408172"/>
    <lineage>
        <taxon>unclassified sequences</taxon>
        <taxon>metagenomes</taxon>
        <taxon>ecological metagenomes</taxon>
    </lineage>
</organism>
<evidence type="ECO:0000256" key="1">
    <source>
        <dbReference type="SAM" id="MobiDB-lite"/>
    </source>
</evidence>